<dbReference type="RefSeq" id="WP_272737418.1">
    <property type="nucleotide sequence ID" value="NZ_CP116942.1"/>
</dbReference>
<evidence type="ECO:0000313" key="3">
    <source>
        <dbReference type="Proteomes" id="UP001216390"/>
    </source>
</evidence>
<evidence type="ECO:0000256" key="1">
    <source>
        <dbReference type="SAM" id="MobiDB-lite"/>
    </source>
</evidence>
<dbReference type="Proteomes" id="UP001216390">
    <property type="component" value="Chromosome"/>
</dbReference>
<reference evidence="2" key="1">
    <citation type="submission" date="2023-01" db="EMBL/GenBank/DDBJ databases">
        <title>The diversity of Class Acidimicrobiia in South China Sea sediment environments and the proposal of Iamia marina sp. nov., a novel species of the genus Iamia.</title>
        <authorList>
            <person name="He Y."/>
            <person name="Tian X."/>
        </authorList>
    </citation>
    <scope>NUCLEOTIDE SEQUENCE</scope>
    <source>
        <strain evidence="2">DSM 19957</strain>
    </source>
</reference>
<gene>
    <name evidence="2" type="ORF">PO878_04075</name>
</gene>
<sequence>MSAPSTTRWRETERMVARWLRANGYPHAETTRNRERGSGRQSQLGDIDGVPGLVVEVKSHTSGTSWPSWARQAEAEAEGRPWVVIWRKPRETDVGQWPCLTSEAWPGSRWVAVSGRYGASGLLVPVADALADLPAPAEQGATP</sequence>
<keyword evidence="3" id="KW-1185">Reference proteome</keyword>
<name>A0AAF0BWJ7_9ACTN</name>
<proteinExistence type="predicted"/>
<organism evidence="2 3">
    <name type="scientific">Iamia majanohamensis</name>
    <dbReference type="NCBI Taxonomy" id="467976"/>
    <lineage>
        <taxon>Bacteria</taxon>
        <taxon>Bacillati</taxon>
        <taxon>Actinomycetota</taxon>
        <taxon>Acidimicrobiia</taxon>
        <taxon>Acidimicrobiales</taxon>
        <taxon>Iamiaceae</taxon>
        <taxon>Iamia</taxon>
    </lineage>
</organism>
<accession>A0AAF0BWJ7</accession>
<protein>
    <submittedName>
        <fullName evidence="2">Uncharacterized protein</fullName>
    </submittedName>
</protein>
<feature type="region of interest" description="Disordered" evidence="1">
    <location>
        <begin position="26"/>
        <end position="51"/>
    </location>
</feature>
<feature type="compositionally biased region" description="Basic and acidic residues" evidence="1">
    <location>
        <begin position="29"/>
        <end position="38"/>
    </location>
</feature>
<dbReference type="EMBL" id="CP116942">
    <property type="protein sequence ID" value="WCO67900.1"/>
    <property type="molecule type" value="Genomic_DNA"/>
</dbReference>
<evidence type="ECO:0000313" key="2">
    <source>
        <dbReference type="EMBL" id="WCO67900.1"/>
    </source>
</evidence>
<dbReference type="AlphaFoldDB" id="A0AAF0BWJ7"/>
<dbReference type="KEGG" id="ima:PO878_04075"/>